<dbReference type="Proteomes" id="UP000222163">
    <property type="component" value="Unassembled WGS sequence"/>
</dbReference>
<sequence>GVFLEHDALQQVLRRAVLLLLDEQVGRNTPAAVVRVHARVARVVHATPFAADVQLAARDHGQARQHVRAPVVLGPGQHEPVADDLGRSEGGRVGEEAGRR</sequence>
<evidence type="ECO:0000313" key="3">
    <source>
        <dbReference type="Proteomes" id="UP000222163"/>
    </source>
</evidence>
<feature type="non-terminal residue" evidence="2">
    <location>
        <position position="100"/>
    </location>
</feature>
<proteinExistence type="predicted"/>
<protein>
    <submittedName>
        <fullName evidence="2">Uncharacterized protein</fullName>
    </submittedName>
</protein>
<organism evidence="2 3">
    <name type="scientific">Tenacibaculum discolor</name>
    <dbReference type="NCBI Taxonomy" id="361581"/>
    <lineage>
        <taxon>Bacteria</taxon>
        <taxon>Pseudomonadati</taxon>
        <taxon>Bacteroidota</taxon>
        <taxon>Flavobacteriia</taxon>
        <taxon>Flavobacteriales</taxon>
        <taxon>Flavobacteriaceae</taxon>
        <taxon>Tenacibaculum</taxon>
    </lineage>
</organism>
<dbReference type="EMBL" id="PDUU01000628">
    <property type="protein sequence ID" value="PHN95994.1"/>
    <property type="molecule type" value="Genomic_DNA"/>
</dbReference>
<evidence type="ECO:0000256" key="1">
    <source>
        <dbReference type="SAM" id="MobiDB-lite"/>
    </source>
</evidence>
<evidence type="ECO:0000313" key="2">
    <source>
        <dbReference type="EMBL" id="PHN95994.1"/>
    </source>
</evidence>
<reference evidence="2 3" key="1">
    <citation type="journal article" date="2016" name="Nat. Commun.">
        <title>Microbial interactions lead to rapid micro-scale successions on model marine particles.</title>
        <authorList>
            <person name="Datta M.S."/>
            <person name="Sliwerska E."/>
            <person name="Gore J."/>
            <person name="Polz M.F."/>
            <person name="Cordero O.X."/>
        </authorList>
    </citation>
    <scope>NUCLEOTIDE SEQUENCE [LARGE SCALE GENOMIC DNA]</scope>
    <source>
        <strain evidence="2 3">4G03</strain>
    </source>
</reference>
<feature type="region of interest" description="Disordered" evidence="1">
    <location>
        <begin position="69"/>
        <end position="100"/>
    </location>
</feature>
<feature type="compositionally biased region" description="Basic and acidic residues" evidence="1">
    <location>
        <begin position="80"/>
        <end position="100"/>
    </location>
</feature>
<comment type="caution">
    <text evidence="2">The sequence shown here is derived from an EMBL/GenBank/DDBJ whole genome shotgun (WGS) entry which is preliminary data.</text>
</comment>
<accession>A0A2G1BPW0</accession>
<feature type="non-terminal residue" evidence="2">
    <location>
        <position position="1"/>
    </location>
</feature>
<dbReference type="AlphaFoldDB" id="A0A2G1BPW0"/>
<name>A0A2G1BPW0_9FLAO</name>
<gene>
    <name evidence="2" type="ORF">CSC81_17325</name>
</gene>